<sequence length="39" mass="4020">MQSTLIGAGHENRRIAVPSLLASDARPTTAETLPNAAST</sequence>
<dbReference type="AlphaFoldDB" id="A0A1G9UBV1"/>
<reference evidence="1 2" key="1">
    <citation type="submission" date="2016-10" db="EMBL/GenBank/DDBJ databases">
        <authorList>
            <person name="de Groot N.N."/>
        </authorList>
    </citation>
    <scope>NUCLEOTIDE SEQUENCE [LARGE SCALE GENOMIC DNA]</scope>
    <source>
        <strain evidence="1 2">CGMCC 4.6533</strain>
    </source>
</reference>
<dbReference type="EMBL" id="FNDJ01000048">
    <property type="protein sequence ID" value="SDM57342.1"/>
    <property type="molecule type" value="Genomic_DNA"/>
</dbReference>
<keyword evidence="2" id="KW-1185">Reference proteome</keyword>
<accession>A0A1G9UBV1</accession>
<gene>
    <name evidence="1" type="ORF">SAMN05421869_1482</name>
</gene>
<organism evidence="1 2">
    <name type="scientific">Nonomuraea jiangxiensis</name>
    <dbReference type="NCBI Taxonomy" id="633440"/>
    <lineage>
        <taxon>Bacteria</taxon>
        <taxon>Bacillati</taxon>
        <taxon>Actinomycetota</taxon>
        <taxon>Actinomycetes</taxon>
        <taxon>Streptosporangiales</taxon>
        <taxon>Streptosporangiaceae</taxon>
        <taxon>Nonomuraea</taxon>
    </lineage>
</organism>
<evidence type="ECO:0000313" key="1">
    <source>
        <dbReference type="EMBL" id="SDM57342.1"/>
    </source>
</evidence>
<evidence type="ECO:0000313" key="2">
    <source>
        <dbReference type="Proteomes" id="UP000199202"/>
    </source>
</evidence>
<name>A0A1G9UBV1_9ACTN</name>
<dbReference type="Proteomes" id="UP000199202">
    <property type="component" value="Unassembled WGS sequence"/>
</dbReference>
<dbReference type="STRING" id="633440.SAMN05421869_1482"/>
<protein>
    <submittedName>
        <fullName evidence="1">Uncharacterized protein</fullName>
    </submittedName>
</protein>
<proteinExistence type="predicted"/>